<keyword evidence="4" id="KW-1185">Reference proteome</keyword>
<proteinExistence type="predicted"/>
<dbReference type="AlphaFoldDB" id="A0A0H2RXV2"/>
<reference evidence="3 4" key="1">
    <citation type="submission" date="2015-04" db="EMBL/GenBank/DDBJ databases">
        <title>Complete genome sequence of Schizopora paradoxa KUC8140, a cosmopolitan wood degrader in East Asia.</title>
        <authorList>
            <consortium name="DOE Joint Genome Institute"/>
            <person name="Min B."/>
            <person name="Park H."/>
            <person name="Jang Y."/>
            <person name="Kim J.-J."/>
            <person name="Kim K.H."/>
            <person name="Pangilinan J."/>
            <person name="Lipzen A."/>
            <person name="Riley R."/>
            <person name="Grigoriev I.V."/>
            <person name="Spatafora J.W."/>
            <person name="Choi I.-G."/>
        </authorList>
    </citation>
    <scope>NUCLEOTIDE SEQUENCE [LARGE SCALE GENOMIC DNA]</scope>
    <source>
        <strain evidence="3 4">KUC8140</strain>
    </source>
</reference>
<accession>A0A0H2RXV2</accession>
<keyword evidence="1" id="KW-1133">Transmembrane helix</keyword>
<sequence length="334" mass="37757">MLFLQYTIAATASFVLYEYVINFDFEVRYLWSRSFKLGSCLLFLCRYLPIIHTFVAIFEYVLTSDLTNYHCKSLLIVSSSLVYLQYSLVNAVLYLRTIAIWCGDKRVFMTLVGTYTLSATGTAYTVYRFNRGASELDPHLWSGCITLIKDQSIFYGIVGSVLMDSLALCLLLYKSVQHTREMKNVGFQQVSLLTVMIQDGMVYFIFNISEQQSPSLSHSETTQNRRQPISRSQVCTVASAVVLQRASDAYRDILVTPQCCIQNVLCARLFFHMQIAHRRGVGQTTISKMPSGMCFANPDESAPPQPGENNLRDATLKRLVTTHSDFTGMPQSDS</sequence>
<protein>
    <recommendedName>
        <fullName evidence="2">DUF6533 domain-containing protein</fullName>
    </recommendedName>
</protein>
<feature type="transmembrane region" description="Helical" evidence="1">
    <location>
        <begin position="6"/>
        <end position="25"/>
    </location>
</feature>
<dbReference type="InterPro" id="IPR045340">
    <property type="entry name" value="DUF6533"/>
</dbReference>
<keyword evidence="1" id="KW-0812">Transmembrane</keyword>
<evidence type="ECO:0000313" key="4">
    <source>
        <dbReference type="Proteomes" id="UP000053477"/>
    </source>
</evidence>
<feature type="transmembrane region" description="Helical" evidence="1">
    <location>
        <begin position="74"/>
        <end position="95"/>
    </location>
</feature>
<dbReference type="EMBL" id="KQ085916">
    <property type="protein sequence ID" value="KLO16417.1"/>
    <property type="molecule type" value="Genomic_DNA"/>
</dbReference>
<evidence type="ECO:0000313" key="3">
    <source>
        <dbReference type="EMBL" id="KLO16417.1"/>
    </source>
</evidence>
<dbReference type="Pfam" id="PF20151">
    <property type="entry name" value="DUF6533"/>
    <property type="match status" value="1"/>
</dbReference>
<dbReference type="OrthoDB" id="3038503at2759"/>
<gene>
    <name evidence="3" type="ORF">SCHPADRAFT_937897</name>
</gene>
<keyword evidence="1" id="KW-0472">Membrane</keyword>
<dbReference type="InParanoid" id="A0A0H2RXV2"/>
<feature type="transmembrane region" description="Helical" evidence="1">
    <location>
        <begin position="153"/>
        <end position="173"/>
    </location>
</feature>
<name>A0A0H2RXV2_9AGAM</name>
<evidence type="ECO:0000259" key="2">
    <source>
        <dbReference type="Pfam" id="PF20151"/>
    </source>
</evidence>
<organism evidence="3 4">
    <name type="scientific">Schizopora paradoxa</name>
    <dbReference type="NCBI Taxonomy" id="27342"/>
    <lineage>
        <taxon>Eukaryota</taxon>
        <taxon>Fungi</taxon>
        <taxon>Dikarya</taxon>
        <taxon>Basidiomycota</taxon>
        <taxon>Agaricomycotina</taxon>
        <taxon>Agaricomycetes</taxon>
        <taxon>Hymenochaetales</taxon>
        <taxon>Schizoporaceae</taxon>
        <taxon>Schizopora</taxon>
    </lineage>
</organism>
<evidence type="ECO:0000256" key="1">
    <source>
        <dbReference type="SAM" id="Phobius"/>
    </source>
</evidence>
<feature type="transmembrane region" description="Helical" evidence="1">
    <location>
        <begin position="37"/>
        <end position="62"/>
    </location>
</feature>
<feature type="domain" description="DUF6533" evidence="2">
    <location>
        <begin position="6"/>
        <end position="51"/>
    </location>
</feature>
<dbReference type="Proteomes" id="UP000053477">
    <property type="component" value="Unassembled WGS sequence"/>
</dbReference>
<feature type="transmembrane region" description="Helical" evidence="1">
    <location>
        <begin position="107"/>
        <end position="127"/>
    </location>
</feature>